<dbReference type="EMBL" id="FUWJ01000002">
    <property type="protein sequence ID" value="SJZ69130.1"/>
    <property type="molecule type" value="Genomic_DNA"/>
</dbReference>
<feature type="transmembrane region" description="Helical" evidence="8">
    <location>
        <begin position="88"/>
        <end position="109"/>
    </location>
</feature>
<evidence type="ECO:0000256" key="1">
    <source>
        <dbReference type="ARBA" id="ARBA00004651"/>
    </source>
</evidence>
<evidence type="ECO:0000256" key="5">
    <source>
        <dbReference type="ARBA" id="ARBA00022692"/>
    </source>
</evidence>
<reference evidence="10" key="1">
    <citation type="submission" date="2017-02" db="EMBL/GenBank/DDBJ databases">
        <authorList>
            <person name="Varghese N."/>
            <person name="Submissions S."/>
        </authorList>
    </citation>
    <scope>NUCLEOTIDE SEQUENCE [LARGE SCALE GENOMIC DNA]</scope>
    <source>
        <strain evidence="10">ATCC 27094</strain>
    </source>
</reference>
<accession>A0A1T4MPS6</accession>
<proteinExistence type="predicted"/>
<comment type="subcellular location">
    <subcellularLocation>
        <location evidence="1">Cell membrane</location>
        <topology evidence="1">Multi-pass membrane protein</topology>
    </subcellularLocation>
</comment>
<dbReference type="Proteomes" id="UP000190092">
    <property type="component" value="Unassembled WGS sequence"/>
</dbReference>
<protein>
    <submittedName>
        <fullName evidence="9">Dolichyl-phosphate-mannose-protein mannosyltransferase</fullName>
    </submittedName>
</protein>
<keyword evidence="5 8" id="KW-0812">Transmembrane</keyword>
<evidence type="ECO:0000256" key="2">
    <source>
        <dbReference type="ARBA" id="ARBA00022475"/>
    </source>
</evidence>
<feature type="transmembrane region" description="Helical" evidence="8">
    <location>
        <begin position="299"/>
        <end position="319"/>
    </location>
</feature>
<gene>
    <name evidence="9" type="ORF">SAMN02745126_01914</name>
</gene>
<dbReference type="PANTHER" id="PTHR33908">
    <property type="entry name" value="MANNOSYLTRANSFERASE YKCB-RELATED"/>
    <property type="match status" value="1"/>
</dbReference>
<feature type="transmembrane region" description="Helical" evidence="8">
    <location>
        <begin position="354"/>
        <end position="376"/>
    </location>
</feature>
<dbReference type="GO" id="GO:0005886">
    <property type="term" value="C:plasma membrane"/>
    <property type="evidence" value="ECO:0007669"/>
    <property type="project" value="UniProtKB-SubCell"/>
</dbReference>
<evidence type="ECO:0000313" key="10">
    <source>
        <dbReference type="Proteomes" id="UP000190092"/>
    </source>
</evidence>
<dbReference type="AlphaFoldDB" id="A0A1T4MPS6"/>
<sequence>MHRLALRDKADLGVAVAAFAAATMIGLGAAFVGMTKGGLWQDELYTSWIVDPAGGLAGMVSRALHDIGPPLYYLLLWPVVQLLGNDEVGLRLFSALCASAAVLLMMVAGRSFFSLPARLFAATLATASSFWFGQAQNARFYALGLLVSTGMLLLALATMRRERMSAMTVALFAVMAFGAFVHFYLFYEALAVLVVIVLYKPGQRMASIAFASALTLAVGLYVSLVIFRMSYASTGSNWIGNDWDWYTQQFAAILQLSLTHKAMLALALCLLPAVLAMIRRSRMPRRVPLGTWMSDRSDLVLCAAVPALVLTAGILTSFVATPNFVARYLLICSPFLWGLYAAGYDRSVQGAPVVVRWPVNLALSATALWMALTMAANRMTPVSEPFRESAAVIKTIPSCRGEVIPVVLTEQRRWFRSPDAEIPMRAAYAKYLQGFADPQPLYLEDILSDNVPEDWKLLFRQRIDGQGCPVLAWLVHRVTRDMAEEIGQRILAVTGRSSKAQDLAIIVAQSGMDGYIVTLKR</sequence>
<feature type="transmembrane region" description="Helical" evidence="8">
    <location>
        <begin position="140"/>
        <end position="159"/>
    </location>
</feature>
<dbReference type="GO" id="GO:0009103">
    <property type="term" value="P:lipopolysaccharide biosynthetic process"/>
    <property type="evidence" value="ECO:0007669"/>
    <property type="project" value="UniProtKB-ARBA"/>
</dbReference>
<organism evidence="9 10">
    <name type="scientific">Enhydrobacter aerosaccus</name>
    <dbReference type="NCBI Taxonomy" id="225324"/>
    <lineage>
        <taxon>Bacteria</taxon>
        <taxon>Pseudomonadati</taxon>
        <taxon>Pseudomonadota</taxon>
        <taxon>Alphaproteobacteria</taxon>
        <taxon>Hyphomicrobiales</taxon>
        <taxon>Enhydrobacter</taxon>
    </lineage>
</organism>
<keyword evidence="7 8" id="KW-0472">Membrane</keyword>
<evidence type="ECO:0000256" key="8">
    <source>
        <dbReference type="SAM" id="Phobius"/>
    </source>
</evidence>
<keyword evidence="2" id="KW-1003">Cell membrane</keyword>
<feature type="transmembrane region" description="Helical" evidence="8">
    <location>
        <begin position="171"/>
        <end position="199"/>
    </location>
</feature>
<feature type="transmembrane region" description="Helical" evidence="8">
    <location>
        <begin position="325"/>
        <end position="342"/>
    </location>
</feature>
<feature type="transmembrane region" description="Helical" evidence="8">
    <location>
        <begin position="12"/>
        <end position="33"/>
    </location>
</feature>
<keyword evidence="3 9" id="KW-0328">Glycosyltransferase</keyword>
<dbReference type="InterPro" id="IPR050297">
    <property type="entry name" value="LipidA_mod_glycosyltrf_83"/>
</dbReference>
<dbReference type="RefSeq" id="WP_085933652.1">
    <property type="nucleotide sequence ID" value="NZ_FUWJ01000002.1"/>
</dbReference>
<evidence type="ECO:0000256" key="7">
    <source>
        <dbReference type="ARBA" id="ARBA00023136"/>
    </source>
</evidence>
<keyword evidence="6 8" id="KW-1133">Transmembrane helix</keyword>
<evidence type="ECO:0000256" key="6">
    <source>
        <dbReference type="ARBA" id="ARBA00022989"/>
    </source>
</evidence>
<evidence type="ECO:0000256" key="3">
    <source>
        <dbReference type="ARBA" id="ARBA00022676"/>
    </source>
</evidence>
<name>A0A1T4MPS6_9HYPH</name>
<dbReference type="PANTHER" id="PTHR33908:SF11">
    <property type="entry name" value="MEMBRANE PROTEIN"/>
    <property type="match status" value="1"/>
</dbReference>
<feature type="transmembrane region" description="Helical" evidence="8">
    <location>
        <begin position="250"/>
        <end position="278"/>
    </location>
</feature>
<feature type="transmembrane region" description="Helical" evidence="8">
    <location>
        <begin position="206"/>
        <end position="230"/>
    </location>
</feature>
<evidence type="ECO:0000256" key="4">
    <source>
        <dbReference type="ARBA" id="ARBA00022679"/>
    </source>
</evidence>
<keyword evidence="4 9" id="KW-0808">Transferase</keyword>
<dbReference type="GO" id="GO:0016763">
    <property type="term" value="F:pentosyltransferase activity"/>
    <property type="evidence" value="ECO:0007669"/>
    <property type="project" value="TreeGrafter"/>
</dbReference>
<keyword evidence="10" id="KW-1185">Reference proteome</keyword>
<evidence type="ECO:0000313" key="9">
    <source>
        <dbReference type="EMBL" id="SJZ69130.1"/>
    </source>
</evidence>